<proteinExistence type="predicted"/>
<dbReference type="Pfam" id="PF00392">
    <property type="entry name" value="GntR"/>
    <property type="match status" value="1"/>
</dbReference>
<evidence type="ECO:0000259" key="4">
    <source>
        <dbReference type="PROSITE" id="PS50949"/>
    </source>
</evidence>
<dbReference type="SUPFAM" id="SSF46785">
    <property type="entry name" value="Winged helix' DNA-binding domain"/>
    <property type="match status" value="1"/>
</dbReference>
<dbReference type="GO" id="GO:0000976">
    <property type="term" value="F:transcription cis-regulatory region binding"/>
    <property type="evidence" value="ECO:0007669"/>
    <property type="project" value="TreeGrafter"/>
</dbReference>
<reference evidence="5" key="1">
    <citation type="submission" date="2023-03" db="EMBL/GenBank/DDBJ databases">
        <title>Lomoglobus Profundus gen. nov., sp. nov., a novel member of the phylum Verrucomicrobia, isolated from deep-marine sediment of South China Sea.</title>
        <authorList>
            <person name="Ahmad T."/>
            <person name="Ishaq S.E."/>
            <person name="Wang F."/>
        </authorList>
    </citation>
    <scope>NUCLEOTIDE SEQUENCE</scope>
    <source>
        <strain evidence="5">LMO-M01</strain>
    </source>
</reference>
<dbReference type="Gene3D" id="3.40.50.2300">
    <property type="match status" value="2"/>
</dbReference>
<dbReference type="GO" id="GO:0003700">
    <property type="term" value="F:DNA-binding transcription factor activity"/>
    <property type="evidence" value="ECO:0007669"/>
    <property type="project" value="InterPro"/>
</dbReference>
<dbReference type="KEGG" id="slom:PXH66_22130"/>
<evidence type="ECO:0000256" key="1">
    <source>
        <dbReference type="ARBA" id="ARBA00023015"/>
    </source>
</evidence>
<dbReference type="PANTHER" id="PTHR30146">
    <property type="entry name" value="LACI-RELATED TRANSCRIPTIONAL REPRESSOR"/>
    <property type="match status" value="1"/>
</dbReference>
<dbReference type="InterPro" id="IPR000524">
    <property type="entry name" value="Tscrpt_reg_HTH_GntR"/>
</dbReference>
<dbReference type="Gene3D" id="1.10.10.10">
    <property type="entry name" value="Winged helix-like DNA-binding domain superfamily/Winged helix DNA-binding domain"/>
    <property type="match status" value="1"/>
</dbReference>
<evidence type="ECO:0000256" key="3">
    <source>
        <dbReference type="ARBA" id="ARBA00023163"/>
    </source>
</evidence>
<keyword evidence="2" id="KW-0238">DNA-binding</keyword>
<organism evidence="5 6">
    <name type="scientific">Synoicihabitans lomoniglobus</name>
    <dbReference type="NCBI Taxonomy" id="2909285"/>
    <lineage>
        <taxon>Bacteria</taxon>
        <taxon>Pseudomonadati</taxon>
        <taxon>Verrucomicrobiota</taxon>
        <taxon>Opitutia</taxon>
        <taxon>Opitutales</taxon>
        <taxon>Opitutaceae</taxon>
        <taxon>Synoicihabitans</taxon>
    </lineage>
</organism>
<dbReference type="Proteomes" id="UP001218638">
    <property type="component" value="Chromosome"/>
</dbReference>
<dbReference type="InterPro" id="IPR028082">
    <property type="entry name" value="Peripla_BP_I"/>
</dbReference>
<dbReference type="CDD" id="cd07377">
    <property type="entry name" value="WHTH_GntR"/>
    <property type="match status" value="1"/>
</dbReference>
<evidence type="ECO:0000313" key="6">
    <source>
        <dbReference type="Proteomes" id="UP001218638"/>
    </source>
</evidence>
<dbReference type="PRINTS" id="PR00035">
    <property type="entry name" value="HTHGNTR"/>
</dbReference>
<dbReference type="PANTHER" id="PTHR30146:SF155">
    <property type="entry name" value="ALANINE RACEMASE"/>
    <property type="match status" value="1"/>
</dbReference>
<accession>A0AAF0CI70</accession>
<keyword evidence="3" id="KW-0804">Transcription</keyword>
<gene>
    <name evidence="5" type="ORF">PXH66_22130</name>
</gene>
<name>A0AAF0CI70_9BACT</name>
<dbReference type="Pfam" id="PF13377">
    <property type="entry name" value="Peripla_BP_3"/>
    <property type="match status" value="1"/>
</dbReference>
<evidence type="ECO:0000313" key="5">
    <source>
        <dbReference type="EMBL" id="WED65057.1"/>
    </source>
</evidence>
<dbReference type="CDD" id="cd06267">
    <property type="entry name" value="PBP1_LacI_sugar_binding-like"/>
    <property type="match status" value="1"/>
</dbReference>
<dbReference type="RefSeq" id="WP_330929443.1">
    <property type="nucleotide sequence ID" value="NZ_CP119075.1"/>
</dbReference>
<dbReference type="InterPro" id="IPR036390">
    <property type="entry name" value="WH_DNA-bd_sf"/>
</dbReference>
<keyword evidence="6" id="KW-1185">Reference proteome</keyword>
<dbReference type="InterPro" id="IPR036388">
    <property type="entry name" value="WH-like_DNA-bd_sf"/>
</dbReference>
<dbReference type="EMBL" id="CP119075">
    <property type="protein sequence ID" value="WED65057.1"/>
    <property type="molecule type" value="Genomic_DNA"/>
</dbReference>
<dbReference type="SMART" id="SM00345">
    <property type="entry name" value="HTH_GNTR"/>
    <property type="match status" value="1"/>
</dbReference>
<sequence>MTTAYVSLSVQVAQVITAHIEAGRWVDWLPGERTLVTELTVSRKTVRKALALLEHDGMIVAESGKGHRIVASGGAAGEVAAGGSVGLLLPESVEVMRTFTNLWINDLRIFLAAHDLRLRVFSGHKYYSKSPSRALERICQQSPQKVWVLSHSTEVMQRWFERRGLPAVVAGSIHGRVKLPSVDLDYQAVCRHAAGTMLRGGHRQLAIVVGQPERAGDRESITGFERAIDTQRHPDASVKVFRHDCSPGGVNRLVQRMLRAVTPPTAILVANSAHYLAIHTGLAAQGRSIPGEVSLISRDDDPYLAFVHPEPTRYGCPPAHMARMIGRVLLRIGSEQGLDIRAATLMPEMIKGASFKRLVG</sequence>
<evidence type="ECO:0000256" key="2">
    <source>
        <dbReference type="ARBA" id="ARBA00023125"/>
    </source>
</evidence>
<dbReference type="InterPro" id="IPR046335">
    <property type="entry name" value="LacI/GalR-like_sensor"/>
</dbReference>
<dbReference type="PROSITE" id="PS50949">
    <property type="entry name" value="HTH_GNTR"/>
    <property type="match status" value="1"/>
</dbReference>
<feature type="domain" description="HTH gntR-type" evidence="4">
    <location>
        <begin position="2"/>
        <end position="72"/>
    </location>
</feature>
<dbReference type="SUPFAM" id="SSF53822">
    <property type="entry name" value="Periplasmic binding protein-like I"/>
    <property type="match status" value="1"/>
</dbReference>
<protein>
    <submittedName>
        <fullName evidence="5">GntR family transcriptional regulator</fullName>
    </submittedName>
</protein>
<dbReference type="AlphaFoldDB" id="A0AAF0CI70"/>
<keyword evidence="1" id="KW-0805">Transcription regulation</keyword>